<keyword evidence="1" id="KW-0479">Metal-binding</keyword>
<dbReference type="PROSITE" id="PS50048">
    <property type="entry name" value="ZN2_CY6_FUNGAL_2"/>
    <property type="match status" value="1"/>
</dbReference>
<dbReference type="PANTHER" id="PTHR47655:SF2">
    <property type="entry name" value="QUINIC ACID UTILIZATION ACTIVATOR"/>
    <property type="match status" value="1"/>
</dbReference>
<feature type="compositionally biased region" description="Low complexity" evidence="3">
    <location>
        <begin position="207"/>
        <end position="222"/>
    </location>
</feature>
<organism evidence="5 6">
    <name type="scientific">Colletotrichum tofieldiae</name>
    <dbReference type="NCBI Taxonomy" id="708197"/>
    <lineage>
        <taxon>Eukaryota</taxon>
        <taxon>Fungi</taxon>
        <taxon>Dikarya</taxon>
        <taxon>Ascomycota</taxon>
        <taxon>Pezizomycotina</taxon>
        <taxon>Sordariomycetes</taxon>
        <taxon>Hypocreomycetidae</taxon>
        <taxon>Glomerellales</taxon>
        <taxon>Glomerellaceae</taxon>
        <taxon>Colletotrichum</taxon>
        <taxon>Colletotrichum spaethianum species complex</taxon>
    </lineage>
</organism>
<dbReference type="EMBL" id="LFIV01000002">
    <property type="protein sequence ID" value="KZL78447.1"/>
    <property type="molecule type" value="Genomic_DNA"/>
</dbReference>
<feature type="region of interest" description="Disordered" evidence="3">
    <location>
        <begin position="196"/>
        <end position="237"/>
    </location>
</feature>
<dbReference type="InterPro" id="IPR001138">
    <property type="entry name" value="Zn2Cys6_DnaBD"/>
</dbReference>
<name>A0A166Z544_9PEZI</name>
<dbReference type="InterPro" id="IPR007219">
    <property type="entry name" value="XnlR_reg_dom"/>
</dbReference>
<feature type="compositionally biased region" description="Polar residues" evidence="3">
    <location>
        <begin position="662"/>
        <end position="688"/>
    </location>
</feature>
<dbReference type="Gene3D" id="4.10.240.10">
    <property type="entry name" value="Zn(2)-C6 fungal-type DNA-binding domain"/>
    <property type="match status" value="1"/>
</dbReference>
<dbReference type="SMART" id="SM00066">
    <property type="entry name" value="GAL4"/>
    <property type="match status" value="1"/>
</dbReference>
<dbReference type="Proteomes" id="UP000076552">
    <property type="component" value="Unassembled WGS sequence"/>
</dbReference>
<evidence type="ECO:0000256" key="1">
    <source>
        <dbReference type="ARBA" id="ARBA00022723"/>
    </source>
</evidence>
<dbReference type="PANTHER" id="PTHR47655">
    <property type="entry name" value="QUINIC ACID UTILIZATION ACTIVATOR"/>
    <property type="match status" value="1"/>
</dbReference>
<feature type="region of interest" description="Disordered" evidence="3">
    <location>
        <begin position="1"/>
        <end position="41"/>
    </location>
</feature>
<accession>A0A166Z544</accession>
<dbReference type="GO" id="GO:0006351">
    <property type="term" value="P:DNA-templated transcription"/>
    <property type="evidence" value="ECO:0007669"/>
    <property type="project" value="InterPro"/>
</dbReference>
<proteinExistence type="predicted"/>
<dbReference type="GO" id="GO:0045944">
    <property type="term" value="P:positive regulation of transcription by RNA polymerase II"/>
    <property type="evidence" value="ECO:0007669"/>
    <property type="project" value="TreeGrafter"/>
</dbReference>
<evidence type="ECO:0000256" key="3">
    <source>
        <dbReference type="SAM" id="MobiDB-lite"/>
    </source>
</evidence>
<dbReference type="InterPro" id="IPR052783">
    <property type="entry name" value="Metabolic/Drug-Res_Regulator"/>
</dbReference>
<keyword evidence="6" id="KW-1185">Reference proteome</keyword>
<dbReference type="SUPFAM" id="SSF57701">
    <property type="entry name" value="Zn2/Cys6 DNA-binding domain"/>
    <property type="match status" value="1"/>
</dbReference>
<dbReference type="CDD" id="cd12148">
    <property type="entry name" value="fungal_TF_MHR"/>
    <property type="match status" value="1"/>
</dbReference>
<feature type="region of interest" description="Disordered" evidence="3">
    <location>
        <begin position="662"/>
        <end position="692"/>
    </location>
</feature>
<dbReference type="Pfam" id="PF04082">
    <property type="entry name" value="Fungal_trans"/>
    <property type="match status" value="1"/>
</dbReference>
<sequence>MNKRRLDRHSTGDDELNRTPTPRRRKRTRVDPDGSDDAATHTKVRMRVTRACNQCRKRKDRCDGGRPSCGSCVDTGRTCNYNPPKKRGLRTGYVRAIEVILGMMLSTIKDSDSWMAALMKGQGQKPSFRLRDWRSEMAPDTDVAEFLVDAWRKSDVLGQVEQWLSNVESVEGDEVGDSSRTFDSGVNTAMKLTASILDKQDPPGDATSNTTSPNNTNTTFPTQLHNHHGVTETPPSFTHQETESIFADHVSPNTARSYCPDDGMEIQLGQTPSHSDKPLLPENWTLLLDIYFANTHSWLPLVQKHEILRLAYMVANDSGGSDIPEGMSKSDLAFLWAILACASQHDENQRVRDSVEAFRVRAANLLAENLEQHDIGHVRTFLVLTILQLHCGNRSNAWLAVGQATYAATTILFSDTPEDSHRQIDEGTKRTLLCCFVLDTLIASWVNSRPYFQRADLTKIGMLSTDSTEEWEPWQSKDNQGRAFIPRHTPGHILSTFNHFVQLVAFINDLITLHNDDKRVERLQELSTSLQTWSQNNILASQNWHDGQVTPQNLNLRLARASIFETFRTEKLRYLLSRQELVGGSSFANMQEQGRLLSQRLQIMGACCIPPTCGIYFYSFDKSLDYHIRLQDNLGTTEDLQILRTTLSKVNRTQFQARMFLNDSQNQNPKTTSSSRTIEGLDTDSQPGIWSPARDITMSTATLVGSGPSARPEAVNTRSNLHCSDYLQQTEICHGVASELLLNPDATPGRLLRASLSQACDFDQVMNTSMGEVDDDELFQSLANLDSADWSVNPPEFMEHLGVLRDATSDLQCFFDEEPG</sequence>
<dbReference type="InterPro" id="IPR036864">
    <property type="entry name" value="Zn2-C6_fun-type_DNA-bd_sf"/>
</dbReference>
<dbReference type="AlphaFoldDB" id="A0A166Z544"/>
<dbReference type="PROSITE" id="PS00463">
    <property type="entry name" value="ZN2_CY6_FUNGAL_1"/>
    <property type="match status" value="1"/>
</dbReference>
<reference evidence="5 6" key="1">
    <citation type="submission" date="2015-06" db="EMBL/GenBank/DDBJ databases">
        <title>Survival trade-offs in plant roots during colonization by closely related pathogenic and mutualistic fungi.</title>
        <authorList>
            <person name="Hacquard S."/>
            <person name="Kracher B."/>
            <person name="Hiruma K."/>
            <person name="Weinman A."/>
            <person name="Muench P."/>
            <person name="Garrido Oter R."/>
            <person name="Ver Loren van Themaat E."/>
            <person name="Dallerey J.-F."/>
            <person name="Damm U."/>
            <person name="Henrissat B."/>
            <person name="Lespinet O."/>
            <person name="Thon M."/>
            <person name="Kemen E."/>
            <person name="McHardy A.C."/>
            <person name="Schulze-Lefert P."/>
            <person name="O'Connell R.J."/>
        </authorList>
    </citation>
    <scope>NUCLEOTIDE SEQUENCE [LARGE SCALE GENOMIC DNA]</scope>
    <source>
        <strain evidence="5 6">0861</strain>
    </source>
</reference>
<dbReference type="GO" id="GO:0008270">
    <property type="term" value="F:zinc ion binding"/>
    <property type="evidence" value="ECO:0007669"/>
    <property type="project" value="InterPro"/>
</dbReference>
<dbReference type="STRING" id="708197.A0A166Z544"/>
<evidence type="ECO:0000256" key="2">
    <source>
        <dbReference type="ARBA" id="ARBA00023242"/>
    </source>
</evidence>
<dbReference type="GO" id="GO:0000981">
    <property type="term" value="F:DNA-binding transcription factor activity, RNA polymerase II-specific"/>
    <property type="evidence" value="ECO:0007669"/>
    <property type="project" value="InterPro"/>
</dbReference>
<evidence type="ECO:0000259" key="4">
    <source>
        <dbReference type="PROSITE" id="PS50048"/>
    </source>
</evidence>
<evidence type="ECO:0000313" key="6">
    <source>
        <dbReference type="Proteomes" id="UP000076552"/>
    </source>
</evidence>
<gene>
    <name evidence="5" type="ORF">CT0861_01573</name>
</gene>
<dbReference type="GO" id="GO:0003677">
    <property type="term" value="F:DNA binding"/>
    <property type="evidence" value="ECO:0007669"/>
    <property type="project" value="InterPro"/>
</dbReference>
<comment type="caution">
    <text evidence="5">The sequence shown here is derived from an EMBL/GenBank/DDBJ whole genome shotgun (WGS) entry which is preliminary data.</text>
</comment>
<keyword evidence="2" id="KW-0539">Nucleus</keyword>
<protein>
    <submittedName>
        <fullName evidence="5">C6 transcription factor</fullName>
    </submittedName>
</protein>
<feature type="compositionally biased region" description="Basic and acidic residues" evidence="3">
    <location>
        <begin position="8"/>
        <end position="17"/>
    </location>
</feature>
<dbReference type="Pfam" id="PF00172">
    <property type="entry name" value="Zn_clus"/>
    <property type="match status" value="1"/>
</dbReference>
<feature type="domain" description="Zn(2)-C6 fungal-type" evidence="4">
    <location>
        <begin position="51"/>
        <end position="81"/>
    </location>
</feature>
<evidence type="ECO:0000313" key="5">
    <source>
        <dbReference type="EMBL" id="KZL78447.1"/>
    </source>
</evidence>
<dbReference type="CDD" id="cd00067">
    <property type="entry name" value="GAL4"/>
    <property type="match status" value="1"/>
</dbReference>